<keyword evidence="1" id="KW-0812">Transmembrane</keyword>
<evidence type="ECO:0000313" key="3">
    <source>
        <dbReference type="Proteomes" id="UP001163846"/>
    </source>
</evidence>
<dbReference type="AlphaFoldDB" id="A0AA38U7J1"/>
<dbReference type="Proteomes" id="UP001163846">
    <property type="component" value="Unassembled WGS sequence"/>
</dbReference>
<keyword evidence="3" id="KW-1185">Reference proteome</keyword>
<feature type="transmembrane region" description="Helical" evidence="1">
    <location>
        <begin position="42"/>
        <end position="61"/>
    </location>
</feature>
<evidence type="ECO:0000313" key="2">
    <source>
        <dbReference type="EMBL" id="KAJ3833025.1"/>
    </source>
</evidence>
<dbReference type="EMBL" id="MU806791">
    <property type="protein sequence ID" value="KAJ3833025.1"/>
    <property type="molecule type" value="Genomic_DNA"/>
</dbReference>
<keyword evidence="1" id="KW-1133">Transmembrane helix</keyword>
<gene>
    <name evidence="2" type="ORF">F5878DRAFT_666026</name>
</gene>
<accession>A0AA38U7J1</accession>
<proteinExistence type="predicted"/>
<protein>
    <submittedName>
        <fullName evidence="2">Uncharacterized protein</fullName>
    </submittedName>
</protein>
<evidence type="ECO:0000256" key="1">
    <source>
        <dbReference type="SAM" id="Phobius"/>
    </source>
</evidence>
<reference evidence="2" key="1">
    <citation type="submission" date="2022-08" db="EMBL/GenBank/DDBJ databases">
        <authorList>
            <consortium name="DOE Joint Genome Institute"/>
            <person name="Min B."/>
            <person name="Riley R."/>
            <person name="Sierra-Patev S."/>
            <person name="Naranjo-Ortiz M."/>
            <person name="Looney B."/>
            <person name="Konkel Z."/>
            <person name="Slot J.C."/>
            <person name="Sakamoto Y."/>
            <person name="Steenwyk J.L."/>
            <person name="Rokas A."/>
            <person name="Carro J."/>
            <person name="Camarero S."/>
            <person name="Ferreira P."/>
            <person name="Molpeceres G."/>
            <person name="Ruiz-Duenas F.J."/>
            <person name="Serrano A."/>
            <person name="Henrissat B."/>
            <person name="Drula E."/>
            <person name="Hughes K.W."/>
            <person name="Mata J.L."/>
            <person name="Ishikawa N.K."/>
            <person name="Vargas-Isla R."/>
            <person name="Ushijima S."/>
            <person name="Smith C.A."/>
            <person name="Ahrendt S."/>
            <person name="Andreopoulos W."/>
            <person name="He G."/>
            <person name="Labutti K."/>
            <person name="Lipzen A."/>
            <person name="Ng V."/>
            <person name="Sandor L."/>
            <person name="Barry K."/>
            <person name="Martinez A.T."/>
            <person name="Xiao Y."/>
            <person name="Gibbons J.G."/>
            <person name="Terashima K."/>
            <person name="Hibbett D.S."/>
            <person name="Grigoriev I.V."/>
        </authorList>
    </citation>
    <scope>NUCLEOTIDE SEQUENCE</scope>
    <source>
        <strain evidence="2">TFB9207</strain>
    </source>
</reference>
<organism evidence="2 3">
    <name type="scientific">Lentinula raphanica</name>
    <dbReference type="NCBI Taxonomy" id="153919"/>
    <lineage>
        <taxon>Eukaryota</taxon>
        <taxon>Fungi</taxon>
        <taxon>Dikarya</taxon>
        <taxon>Basidiomycota</taxon>
        <taxon>Agaricomycotina</taxon>
        <taxon>Agaricomycetes</taxon>
        <taxon>Agaricomycetidae</taxon>
        <taxon>Agaricales</taxon>
        <taxon>Marasmiineae</taxon>
        <taxon>Omphalotaceae</taxon>
        <taxon>Lentinula</taxon>
    </lineage>
</organism>
<keyword evidence="1" id="KW-0472">Membrane</keyword>
<name>A0AA38U7J1_9AGAR</name>
<sequence>MKHPRQAVLAEANAYRVPSEAHIPRTPYDHLIRHAPRMNLTVIVYFIAIFLLSRLPSLGTLRTYRYRLYILGQQQVTGQDVGGEIPAGQVTGMTRPGLVKTLGGLGSRLFQVSIQSFGGSVQADVW</sequence>
<comment type="caution">
    <text evidence="2">The sequence shown here is derived from an EMBL/GenBank/DDBJ whole genome shotgun (WGS) entry which is preliminary data.</text>
</comment>